<feature type="transmembrane region" description="Helical" evidence="1">
    <location>
        <begin position="88"/>
        <end position="115"/>
    </location>
</feature>
<keyword evidence="1" id="KW-0812">Transmembrane</keyword>
<accession>A0A3A4B8R3</accession>
<evidence type="ECO:0008006" key="4">
    <source>
        <dbReference type="Google" id="ProtNLM"/>
    </source>
</evidence>
<organism evidence="2 3">
    <name type="scientific">Bailinhaonella thermotolerans</name>
    <dbReference type="NCBI Taxonomy" id="1070861"/>
    <lineage>
        <taxon>Bacteria</taxon>
        <taxon>Bacillati</taxon>
        <taxon>Actinomycetota</taxon>
        <taxon>Actinomycetes</taxon>
        <taxon>Streptosporangiales</taxon>
        <taxon>Streptosporangiaceae</taxon>
        <taxon>Bailinhaonella</taxon>
    </lineage>
</organism>
<protein>
    <recommendedName>
        <fullName evidence="4">ABC-2 type transport system permease protein</fullName>
    </recommendedName>
</protein>
<comment type="caution">
    <text evidence="2">The sequence shown here is derived from an EMBL/GenBank/DDBJ whole genome shotgun (WGS) entry which is preliminary data.</text>
</comment>
<keyword evidence="1" id="KW-0472">Membrane</keyword>
<dbReference type="EMBL" id="QZEY01000009">
    <property type="protein sequence ID" value="RJL30518.1"/>
    <property type="molecule type" value="Genomic_DNA"/>
</dbReference>
<name>A0A3A4B8R3_9ACTN</name>
<feature type="transmembrane region" description="Helical" evidence="1">
    <location>
        <begin position="16"/>
        <end position="37"/>
    </location>
</feature>
<evidence type="ECO:0000256" key="1">
    <source>
        <dbReference type="SAM" id="Phobius"/>
    </source>
</evidence>
<feature type="transmembrane region" description="Helical" evidence="1">
    <location>
        <begin position="158"/>
        <end position="183"/>
    </location>
</feature>
<proteinExistence type="predicted"/>
<feature type="transmembrane region" description="Helical" evidence="1">
    <location>
        <begin position="49"/>
        <end position="67"/>
    </location>
</feature>
<feature type="transmembrane region" description="Helical" evidence="1">
    <location>
        <begin position="569"/>
        <end position="592"/>
    </location>
</feature>
<feature type="transmembrane region" description="Helical" evidence="1">
    <location>
        <begin position="383"/>
        <end position="407"/>
    </location>
</feature>
<feature type="transmembrane region" description="Helical" evidence="1">
    <location>
        <begin position="312"/>
        <end position="332"/>
    </location>
</feature>
<evidence type="ECO:0000313" key="3">
    <source>
        <dbReference type="Proteomes" id="UP000265768"/>
    </source>
</evidence>
<feature type="transmembrane region" description="Helical" evidence="1">
    <location>
        <begin position="357"/>
        <end position="377"/>
    </location>
</feature>
<sequence length="605" mass="63363">MKLAVMRHSSTDERQIWMTSGATAGLVAAGLTIWFATYDISRPAALMDLLAAVFAMWAFGWIAAPVWGGQAPLRAEHFAHHPVPRVRLAAGLLAASLVGIGAGVTVVGFGALIVFGARLGIVPALVAVPALVLQLALVVLLSRLAARLFGALSRSRTGAAITGVLTAVLLVASQAGWIVFIAVEAVLATGFSPGVSAVLRALPSSWGLVAVEAAARSDWAVVAAALLGLAVGLVLLTLLWGRLLGPGRLARSVVRGSDRSRRIPSRPVTAVYLKELRTWRRDPLRVQGLVVAPVFAVLTGLVPLAFGSTAFLPYAGVLAALLGAVGSANLYGQDGTALWLTLLRPGTERADVRGRQLGWLTVFGPLSLGLTVVGGLWHGDPDAWPWALASVTAALGAGAGLVPLLAVDQLVPGPDPHRNRDSPLDHGDVTGLSFVMLFLAITAASPALAVVAAGEAMDSPALRWTGVAAGVGLGAVCAWAFGARAARRLRERGPELLYLMRSGKPVTPPEEETEQAAAPIPAARQAILWTLFFVGVIALFPQGLVPLVMKLSGEIARVWFLALHLPDPWQWPTVIAMILLGLTSLTLCVHLYRRSTARPRPPATP</sequence>
<dbReference type="AlphaFoldDB" id="A0A3A4B8R3"/>
<keyword evidence="1" id="KW-1133">Transmembrane helix</keyword>
<feature type="transmembrane region" description="Helical" evidence="1">
    <location>
        <begin position="219"/>
        <end position="241"/>
    </location>
</feature>
<feature type="transmembrane region" description="Helical" evidence="1">
    <location>
        <begin position="461"/>
        <end position="482"/>
    </location>
</feature>
<dbReference type="Proteomes" id="UP000265768">
    <property type="component" value="Unassembled WGS sequence"/>
</dbReference>
<feature type="transmembrane region" description="Helical" evidence="1">
    <location>
        <begin position="526"/>
        <end position="549"/>
    </location>
</feature>
<evidence type="ECO:0000313" key="2">
    <source>
        <dbReference type="EMBL" id="RJL30518.1"/>
    </source>
</evidence>
<feature type="transmembrane region" description="Helical" evidence="1">
    <location>
        <begin position="121"/>
        <end position="146"/>
    </location>
</feature>
<feature type="transmembrane region" description="Helical" evidence="1">
    <location>
        <begin position="428"/>
        <end position="449"/>
    </location>
</feature>
<gene>
    <name evidence="2" type="ORF">D5H75_23480</name>
</gene>
<keyword evidence="3" id="KW-1185">Reference proteome</keyword>
<reference evidence="2 3" key="1">
    <citation type="submission" date="2018-09" db="EMBL/GenBank/DDBJ databases">
        <title>YIM 75507 draft genome.</title>
        <authorList>
            <person name="Tang S."/>
            <person name="Feng Y."/>
        </authorList>
    </citation>
    <scope>NUCLEOTIDE SEQUENCE [LARGE SCALE GENOMIC DNA]</scope>
    <source>
        <strain evidence="2 3">YIM 75507</strain>
    </source>
</reference>
<feature type="transmembrane region" description="Helical" evidence="1">
    <location>
        <begin position="286"/>
        <end position="306"/>
    </location>
</feature>